<dbReference type="EMBL" id="JRRC01032293">
    <property type="protein sequence ID" value="KHF98209.1"/>
    <property type="molecule type" value="Genomic_DNA"/>
</dbReference>
<proteinExistence type="predicted"/>
<accession>A0A0B0MBR9</accession>
<keyword evidence="2" id="KW-1185">Reference proteome</keyword>
<sequence length="30" mass="3453">MLMSCLLFSYELTKCKTRPLPFPCSLVFPS</sequence>
<name>A0A0B0MBR9_GOSAR</name>
<gene>
    <name evidence="1" type="ORF">F383_37665</name>
</gene>
<reference evidence="2" key="1">
    <citation type="submission" date="2014-09" db="EMBL/GenBank/DDBJ databases">
        <authorList>
            <person name="Mudge J."/>
            <person name="Ramaraj T."/>
            <person name="Lindquist I.E."/>
            <person name="Bharti A.K."/>
            <person name="Sundararajan A."/>
            <person name="Cameron C.T."/>
            <person name="Woodward J.E."/>
            <person name="May G.D."/>
            <person name="Brubaker C."/>
            <person name="Broadhvest J."/>
            <person name="Wilkins T.A."/>
        </authorList>
    </citation>
    <scope>NUCLEOTIDE SEQUENCE</scope>
    <source>
        <strain evidence="2">cv. AKA8401</strain>
    </source>
</reference>
<dbReference type="Proteomes" id="UP000032142">
    <property type="component" value="Unassembled WGS sequence"/>
</dbReference>
<evidence type="ECO:0000313" key="2">
    <source>
        <dbReference type="Proteomes" id="UP000032142"/>
    </source>
</evidence>
<protein>
    <submittedName>
        <fullName evidence="1">Uncharacterized protein</fullName>
    </submittedName>
</protein>
<evidence type="ECO:0000313" key="1">
    <source>
        <dbReference type="EMBL" id="KHF98209.1"/>
    </source>
</evidence>
<comment type="caution">
    <text evidence="1">The sequence shown here is derived from an EMBL/GenBank/DDBJ whole genome shotgun (WGS) entry which is preliminary data.</text>
</comment>
<dbReference type="AlphaFoldDB" id="A0A0B0MBR9"/>
<organism evidence="1 2">
    <name type="scientific">Gossypium arboreum</name>
    <name type="common">Tree cotton</name>
    <name type="synonym">Gossypium nanking</name>
    <dbReference type="NCBI Taxonomy" id="29729"/>
    <lineage>
        <taxon>Eukaryota</taxon>
        <taxon>Viridiplantae</taxon>
        <taxon>Streptophyta</taxon>
        <taxon>Embryophyta</taxon>
        <taxon>Tracheophyta</taxon>
        <taxon>Spermatophyta</taxon>
        <taxon>Magnoliopsida</taxon>
        <taxon>eudicotyledons</taxon>
        <taxon>Gunneridae</taxon>
        <taxon>Pentapetalae</taxon>
        <taxon>rosids</taxon>
        <taxon>malvids</taxon>
        <taxon>Malvales</taxon>
        <taxon>Malvaceae</taxon>
        <taxon>Malvoideae</taxon>
        <taxon>Gossypium</taxon>
    </lineage>
</organism>